<name>A0A5C7FNK1_9BACT</name>
<gene>
    <name evidence="1" type="ORF">FUA23_18410</name>
</gene>
<keyword evidence="2" id="KW-1185">Reference proteome</keyword>
<dbReference type="Pfam" id="PF11138">
    <property type="entry name" value="DUF2911"/>
    <property type="match status" value="2"/>
</dbReference>
<sequence>MFAGLSLSAQEVKFGGLDKSPLDAAHYPASSAYANYLDADDPDRDQKIKVLYSRPLKKDRTLFGELVPFGKDWRLGANEASEITFFQPVEIGMVRVAPGSYTMFAEPHSATKWTFKLSTERFIGGTNNRDVSKDIVHVEIPVVQVPNSRESFSIGFQEIDDNTVHMLMEWGNTRAMLPINMNPPSFSGDDASPMDLVQYPEMSRLRNLVKPEELEANEPQVRVVYSRPQMKGRKIFGELLKYGSTWRVGANQTTEVTFFNDVMVGGKELKAGRYGLFADVNEGEWEFIIHKAVQSWGNANFNEDDVVVKVKAKTEKTPETLEALSMTFVEKDNKNIDLVVGWENTMARLPIVLSGK</sequence>
<dbReference type="OrthoDB" id="187854at2"/>
<accession>A0A5C7FNK1</accession>
<protein>
    <submittedName>
        <fullName evidence="1">DUF2911 domain-containing protein</fullName>
    </submittedName>
</protein>
<proteinExistence type="predicted"/>
<comment type="caution">
    <text evidence="1">The sequence shown here is derived from an EMBL/GenBank/DDBJ whole genome shotgun (WGS) entry which is preliminary data.</text>
</comment>
<organism evidence="1 2">
    <name type="scientific">Neolewinella aurantiaca</name>
    <dbReference type="NCBI Taxonomy" id="2602767"/>
    <lineage>
        <taxon>Bacteria</taxon>
        <taxon>Pseudomonadati</taxon>
        <taxon>Bacteroidota</taxon>
        <taxon>Saprospiria</taxon>
        <taxon>Saprospirales</taxon>
        <taxon>Lewinellaceae</taxon>
        <taxon>Neolewinella</taxon>
    </lineage>
</organism>
<evidence type="ECO:0000313" key="1">
    <source>
        <dbReference type="EMBL" id="TXF87589.1"/>
    </source>
</evidence>
<dbReference type="EMBL" id="VOXD01000035">
    <property type="protein sequence ID" value="TXF87589.1"/>
    <property type="molecule type" value="Genomic_DNA"/>
</dbReference>
<reference evidence="1 2" key="1">
    <citation type="submission" date="2019-08" db="EMBL/GenBank/DDBJ databases">
        <title>Lewinella sp. strain SSH13 Genome sequencing and assembly.</title>
        <authorList>
            <person name="Kim I."/>
        </authorList>
    </citation>
    <scope>NUCLEOTIDE SEQUENCE [LARGE SCALE GENOMIC DNA]</scope>
    <source>
        <strain evidence="1 2">SSH13</strain>
    </source>
</reference>
<evidence type="ECO:0000313" key="2">
    <source>
        <dbReference type="Proteomes" id="UP000321907"/>
    </source>
</evidence>
<dbReference type="Proteomes" id="UP000321907">
    <property type="component" value="Unassembled WGS sequence"/>
</dbReference>
<dbReference type="AlphaFoldDB" id="A0A5C7FNK1"/>
<dbReference type="InterPro" id="IPR021314">
    <property type="entry name" value="DUF2911"/>
</dbReference>